<dbReference type="RefSeq" id="WP_213501168.1">
    <property type="nucleotide sequence ID" value="NZ_CP054856.1"/>
</dbReference>
<feature type="transmembrane region" description="Helical" evidence="7">
    <location>
        <begin position="199"/>
        <end position="217"/>
    </location>
</feature>
<dbReference type="Gene3D" id="1.20.1250.20">
    <property type="entry name" value="MFS general substrate transporter like domains"/>
    <property type="match status" value="1"/>
</dbReference>
<reference evidence="8 9" key="1">
    <citation type="journal article" date="2021" name="Int. J. Syst. Evol. Microbiol.">
        <title>Novosphingobium decolorationis sp. nov., an aniline blue-decolourizing bacterium isolated from East Pacific sediment.</title>
        <authorList>
            <person name="Chen X."/>
            <person name="Dong B."/>
            <person name="Chen T."/>
            <person name="Ren N."/>
            <person name="Wang J."/>
            <person name="Xu Y."/>
            <person name="Yang J."/>
            <person name="Zhu S."/>
            <person name="Chen J."/>
        </authorList>
    </citation>
    <scope>NUCLEOTIDE SEQUENCE [LARGE SCALE GENOMIC DNA]</scope>
    <source>
        <strain evidence="8 9">502str22</strain>
    </source>
</reference>
<evidence type="ECO:0000256" key="1">
    <source>
        <dbReference type="ARBA" id="ARBA00004141"/>
    </source>
</evidence>
<dbReference type="Pfam" id="PF07690">
    <property type="entry name" value="MFS_1"/>
    <property type="match status" value="1"/>
</dbReference>
<keyword evidence="5 7" id="KW-0472">Membrane</keyword>
<proteinExistence type="predicted"/>
<accession>A0ABX8E9D6</accession>
<evidence type="ECO:0000256" key="7">
    <source>
        <dbReference type="SAM" id="Phobius"/>
    </source>
</evidence>
<feature type="transmembrane region" description="Helical" evidence="7">
    <location>
        <begin position="43"/>
        <end position="62"/>
    </location>
</feature>
<feature type="transmembrane region" description="Helical" evidence="7">
    <location>
        <begin position="99"/>
        <end position="121"/>
    </location>
</feature>
<feature type="transmembrane region" description="Helical" evidence="7">
    <location>
        <begin position="301"/>
        <end position="322"/>
    </location>
</feature>
<evidence type="ECO:0000313" key="9">
    <source>
        <dbReference type="Proteomes" id="UP000677126"/>
    </source>
</evidence>
<organism evidence="8 9">
    <name type="scientific">Novosphingobium decolorationis</name>
    <dbReference type="NCBI Taxonomy" id="2698673"/>
    <lineage>
        <taxon>Bacteria</taxon>
        <taxon>Pseudomonadati</taxon>
        <taxon>Pseudomonadota</taxon>
        <taxon>Alphaproteobacteria</taxon>
        <taxon>Sphingomonadales</taxon>
        <taxon>Sphingomonadaceae</taxon>
        <taxon>Novosphingobium</taxon>
    </lineage>
</organism>
<keyword evidence="9" id="KW-1185">Reference proteome</keyword>
<evidence type="ECO:0000256" key="3">
    <source>
        <dbReference type="ARBA" id="ARBA00022692"/>
    </source>
</evidence>
<feature type="compositionally biased region" description="Pro residues" evidence="6">
    <location>
        <begin position="528"/>
        <end position="540"/>
    </location>
</feature>
<feature type="transmembrane region" description="Helical" evidence="7">
    <location>
        <begin position="74"/>
        <end position="93"/>
    </location>
</feature>
<dbReference type="PANTHER" id="PTHR42718:SF9">
    <property type="entry name" value="MAJOR FACILITATOR SUPERFAMILY MULTIDRUG TRANSPORTER MFSC"/>
    <property type="match status" value="1"/>
</dbReference>
<keyword evidence="2" id="KW-0813">Transport</keyword>
<feature type="transmembrane region" description="Helical" evidence="7">
    <location>
        <begin position="264"/>
        <end position="289"/>
    </location>
</feature>
<feature type="transmembrane region" description="Helical" evidence="7">
    <location>
        <begin position="360"/>
        <end position="380"/>
    </location>
</feature>
<comment type="subcellular location">
    <subcellularLocation>
        <location evidence="1">Membrane</location>
        <topology evidence="1">Multi-pass membrane protein</topology>
    </subcellularLocation>
</comment>
<evidence type="ECO:0000256" key="6">
    <source>
        <dbReference type="SAM" id="MobiDB-lite"/>
    </source>
</evidence>
<evidence type="ECO:0000313" key="8">
    <source>
        <dbReference type="EMBL" id="QVM85634.1"/>
    </source>
</evidence>
<dbReference type="PANTHER" id="PTHR42718">
    <property type="entry name" value="MAJOR FACILITATOR SUPERFAMILY MULTIDRUG TRANSPORTER MFSC"/>
    <property type="match status" value="1"/>
</dbReference>
<feature type="transmembrane region" description="Helical" evidence="7">
    <location>
        <begin position="484"/>
        <end position="503"/>
    </location>
</feature>
<keyword evidence="3 7" id="KW-0812">Transmembrane</keyword>
<gene>
    <name evidence="8" type="ORF">HT578_19715</name>
</gene>
<feature type="transmembrane region" description="Helical" evidence="7">
    <location>
        <begin position="133"/>
        <end position="154"/>
    </location>
</feature>
<dbReference type="Proteomes" id="UP000677126">
    <property type="component" value="Chromosome"/>
</dbReference>
<sequence length="540" mass="58266">MDKKPLLGLAGAIVAAMAAEFNDQVSAIALVDVRGAMGIGHDAGTWIESLYVTAMVIGMALSPFWSTVVTLRRMVLFAIGLNLVSSVLIPFATNIEILYLLRIFQGLAQGFTIPLLMAAALRFLPPPIRLWGLCCYALTATFFPNLSAGVAALWTEFVDWRFVFWEAIPLCTLAGLLVWHGMPQDPMNLARIRQCDWSGTALVILGMGALTTMLEHGNRLDWFNSPLICVLALVSAVAVPLFVLNEWRSPAPLIGVRLLGRPNVAYAVITLFCFIMIGMSSSAVPMAYLAEVQGYRPLQSATIMLEIAALQFLYLPLAVYVLKQDWVDSRWVNGFGLVCIMVACIGCSQLTSAWNREQFYMWQAISGLGQAFVVVSLLMMGTNAVVPQEGPQVSPLINMPRAVAQALGTCLLELVAHFRGELHGTRLIERAGSHAFALIRGPALDPRHAPPLAADGSPRSAEALGAFHEAIVRQQAVMVASDQYLFLAGLAGFVLLVLILLPVRTYPPHVALVKATPGQAPPAKTEVPPAPAPALVPVPA</sequence>
<feature type="transmembrane region" description="Helical" evidence="7">
    <location>
        <begin position="334"/>
        <end position="354"/>
    </location>
</feature>
<dbReference type="InterPro" id="IPR011701">
    <property type="entry name" value="MFS"/>
</dbReference>
<feature type="transmembrane region" description="Helical" evidence="7">
    <location>
        <begin position="223"/>
        <end position="244"/>
    </location>
</feature>
<feature type="region of interest" description="Disordered" evidence="6">
    <location>
        <begin position="517"/>
        <end position="540"/>
    </location>
</feature>
<evidence type="ECO:0000256" key="4">
    <source>
        <dbReference type="ARBA" id="ARBA00022989"/>
    </source>
</evidence>
<dbReference type="InterPro" id="IPR036259">
    <property type="entry name" value="MFS_trans_sf"/>
</dbReference>
<evidence type="ECO:0000256" key="2">
    <source>
        <dbReference type="ARBA" id="ARBA00022448"/>
    </source>
</evidence>
<dbReference type="EMBL" id="CP054856">
    <property type="protein sequence ID" value="QVM85634.1"/>
    <property type="molecule type" value="Genomic_DNA"/>
</dbReference>
<name>A0ABX8E9D6_9SPHN</name>
<feature type="transmembrane region" description="Helical" evidence="7">
    <location>
        <begin position="160"/>
        <end position="179"/>
    </location>
</feature>
<keyword evidence="4 7" id="KW-1133">Transmembrane helix</keyword>
<evidence type="ECO:0000256" key="5">
    <source>
        <dbReference type="ARBA" id="ARBA00023136"/>
    </source>
</evidence>
<dbReference type="SUPFAM" id="SSF103473">
    <property type="entry name" value="MFS general substrate transporter"/>
    <property type="match status" value="1"/>
</dbReference>
<protein>
    <submittedName>
        <fullName evidence="8">MFS transporter</fullName>
    </submittedName>
</protein>